<sequence length="303" mass="35499">MDRHIVYSKALGYYDLSYERLRKQLRRLNYTQLTNIRKLSKMAILLSTIVSSYYLFNSVKRIFNYMLSLSKKRSKRNNQGDDKNIVDKNIVDKNIVTNKITIINNDTFSEWKTQNLPKNTTINVNRDPRKINHHKKVKDATQDKTKNLDYPRINSPVVNTIKQEINLIESVPGSFLTIQDDLWVDDSKVKEKTELEKELDAKCCVVSIDTSNDKLPSSNLKTETNLDGTASEVSTTPDDRWSENELRDWFSKKYIIFKLIQFIVLLPLWRYLDMNNSIFCFVRESNSFLTTHLPNVLRVLKDC</sequence>
<reference evidence="2" key="1">
    <citation type="submission" date="2016-05" db="EMBL/GenBank/DDBJ databases">
        <title>Comparative genomics of biotechnologically important yeasts.</title>
        <authorList>
            <consortium name="DOE Joint Genome Institute"/>
            <person name="Riley R."/>
            <person name="Haridas S."/>
            <person name="Wolfe K.H."/>
            <person name="Lopes M.R."/>
            <person name="Hittinger C.T."/>
            <person name="Goker M."/>
            <person name="Salamov A."/>
            <person name="Wisecaver J."/>
            <person name="Long T.M."/>
            <person name="Aerts A.L."/>
            <person name="Barry K."/>
            <person name="Choi C."/>
            <person name="Clum A."/>
            <person name="Coughlan A.Y."/>
            <person name="Deshpande S."/>
            <person name="Douglass A.P."/>
            <person name="Hanson S.J."/>
            <person name="Klenk H.-P."/>
            <person name="Labutti K."/>
            <person name="Lapidus A."/>
            <person name="Lindquist E."/>
            <person name="Lipzen A."/>
            <person name="Meier-Kolthoff J.P."/>
            <person name="Ohm R.A."/>
            <person name="Otillar R.P."/>
            <person name="Pangilinan J."/>
            <person name="Peng Y."/>
            <person name="Rokas A."/>
            <person name="Rosa C.A."/>
            <person name="Scheuner C."/>
            <person name="Sibirny A.A."/>
            <person name="Slot J.C."/>
            <person name="Stielow J.B."/>
            <person name="Sun H."/>
            <person name="Kurtzman C.P."/>
            <person name="Blackwell M."/>
            <person name="Grigoriev I.V."/>
            <person name="Jeffries T.W."/>
        </authorList>
    </citation>
    <scope>NUCLEOTIDE SEQUENCE [LARGE SCALE GENOMIC DNA]</scope>
    <source>
        <strain evidence="2">DSM 1968</strain>
    </source>
</reference>
<organism evidence="1 2">
    <name type="scientific">Ascoidea rubescens DSM 1968</name>
    <dbReference type="NCBI Taxonomy" id="1344418"/>
    <lineage>
        <taxon>Eukaryota</taxon>
        <taxon>Fungi</taxon>
        <taxon>Dikarya</taxon>
        <taxon>Ascomycota</taxon>
        <taxon>Saccharomycotina</taxon>
        <taxon>Saccharomycetes</taxon>
        <taxon>Ascoideaceae</taxon>
        <taxon>Ascoidea</taxon>
    </lineage>
</organism>
<dbReference type="GeneID" id="30962685"/>
<protein>
    <submittedName>
        <fullName evidence="1">Uncharacterized protein</fullName>
    </submittedName>
</protein>
<evidence type="ECO:0000313" key="2">
    <source>
        <dbReference type="Proteomes" id="UP000095038"/>
    </source>
</evidence>
<proteinExistence type="predicted"/>
<dbReference type="AlphaFoldDB" id="A0A1D2VJ21"/>
<name>A0A1D2VJ21_9ASCO</name>
<accession>A0A1D2VJ21</accession>
<evidence type="ECO:0000313" key="1">
    <source>
        <dbReference type="EMBL" id="ODV61628.1"/>
    </source>
</evidence>
<gene>
    <name evidence="1" type="ORF">ASCRUDRAFT_13271</name>
</gene>
<dbReference type="Proteomes" id="UP000095038">
    <property type="component" value="Unassembled WGS sequence"/>
</dbReference>
<keyword evidence="2" id="KW-1185">Reference proteome</keyword>
<dbReference type="EMBL" id="KV454479">
    <property type="protein sequence ID" value="ODV61628.1"/>
    <property type="molecule type" value="Genomic_DNA"/>
</dbReference>
<dbReference type="RefSeq" id="XP_020047935.1">
    <property type="nucleotide sequence ID" value="XM_020189049.1"/>
</dbReference>
<dbReference type="InParanoid" id="A0A1D2VJ21"/>